<dbReference type="EMBL" id="JABSTU010000005">
    <property type="protein sequence ID" value="KAH8031253.1"/>
    <property type="molecule type" value="Genomic_DNA"/>
</dbReference>
<dbReference type="GO" id="GO:0030422">
    <property type="term" value="P:siRNA processing"/>
    <property type="evidence" value="ECO:0007669"/>
    <property type="project" value="TreeGrafter"/>
</dbReference>
<dbReference type="Proteomes" id="UP000821866">
    <property type="component" value="Chromosome 3"/>
</dbReference>
<reference evidence="3" key="1">
    <citation type="journal article" date="2020" name="Cell">
        <title>Large-Scale Comparative Analyses of Tick Genomes Elucidate Their Genetic Diversity and Vector Capacities.</title>
        <authorList>
            <consortium name="Tick Genome and Microbiome Consortium (TIGMIC)"/>
            <person name="Jia N."/>
            <person name="Wang J."/>
            <person name="Shi W."/>
            <person name="Du L."/>
            <person name="Sun Y."/>
            <person name="Zhan W."/>
            <person name="Jiang J.F."/>
            <person name="Wang Q."/>
            <person name="Zhang B."/>
            <person name="Ji P."/>
            <person name="Bell-Sakyi L."/>
            <person name="Cui X.M."/>
            <person name="Yuan T.T."/>
            <person name="Jiang B.G."/>
            <person name="Yang W.F."/>
            <person name="Lam T.T."/>
            <person name="Chang Q.C."/>
            <person name="Ding S.J."/>
            <person name="Wang X.J."/>
            <person name="Zhu J.G."/>
            <person name="Ruan X.D."/>
            <person name="Zhao L."/>
            <person name="Wei J.T."/>
            <person name="Ye R.Z."/>
            <person name="Que T.C."/>
            <person name="Du C.H."/>
            <person name="Zhou Y.H."/>
            <person name="Cheng J.X."/>
            <person name="Dai P.F."/>
            <person name="Guo W.B."/>
            <person name="Han X.H."/>
            <person name="Huang E.J."/>
            <person name="Li L.F."/>
            <person name="Wei W."/>
            <person name="Gao Y.C."/>
            <person name="Liu J.Z."/>
            <person name="Shao H.Z."/>
            <person name="Wang X."/>
            <person name="Wang C.C."/>
            <person name="Yang T.C."/>
            <person name="Huo Q.B."/>
            <person name="Li W."/>
            <person name="Chen H.Y."/>
            <person name="Chen S.E."/>
            <person name="Zhou L.G."/>
            <person name="Ni X.B."/>
            <person name="Tian J.H."/>
            <person name="Sheng Y."/>
            <person name="Liu T."/>
            <person name="Pan Y.S."/>
            <person name="Xia L.Y."/>
            <person name="Li J."/>
            <person name="Zhao F."/>
            <person name="Cao W.C."/>
        </authorList>
    </citation>
    <scope>NUCLEOTIDE SEQUENCE</scope>
    <source>
        <strain evidence="3">Rmic-2018</strain>
    </source>
</reference>
<comment type="catalytic activity">
    <reaction evidence="1">
        <text>RNA(n) + a ribonucleoside 5'-triphosphate = RNA(n+1) + diphosphate</text>
        <dbReference type="Rhea" id="RHEA:21248"/>
        <dbReference type="Rhea" id="RHEA-COMP:14527"/>
        <dbReference type="Rhea" id="RHEA-COMP:17342"/>
        <dbReference type="ChEBI" id="CHEBI:33019"/>
        <dbReference type="ChEBI" id="CHEBI:61557"/>
        <dbReference type="ChEBI" id="CHEBI:140395"/>
        <dbReference type="EC" id="2.7.7.48"/>
    </reaction>
</comment>
<dbReference type="GO" id="GO:0003723">
    <property type="term" value="F:RNA binding"/>
    <property type="evidence" value="ECO:0007669"/>
    <property type="project" value="UniProtKB-KW"/>
</dbReference>
<comment type="similarity">
    <text evidence="1">Belongs to the RdRP family.</text>
</comment>
<evidence type="ECO:0000313" key="4">
    <source>
        <dbReference type="Proteomes" id="UP000821866"/>
    </source>
</evidence>
<proteinExistence type="inferred from homology"/>
<keyword evidence="1" id="KW-0694">RNA-binding</keyword>
<gene>
    <name evidence="3" type="ORF">HPB51_014325</name>
</gene>
<keyword evidence="4" id="KW-1185">Reference proteome</keyword>
<dbReference type="AlphaFoldDB" id="A0A9J6EB15"/>
<comment type="caution">
    <text evidence="3">The sequence shown here is derived from an EMBL/GenBank/DDBJ whole genome shotgun (WGS) entry which is preliminary data.</text>
</comment>
<dbReference type="VEuPathDB" id="VectorBase:LOC119185871"/>
<dbReference type="EC" id="2.7.7.48" evidence="1"/>
<dbReference type="GO" id="GO:0031380">
    <property type="term" value="C:nuclear RNA-directed RNA polymerase complex"/>
    <property type="evidence" value="ECO:0007669"/>
    <property type="project" value="TreeGrafter"/>
</dbReference>
<evidence type="ECO:0000259" key="2">
    <source>
        <dbReference type="Pfam" id="PF05183"/>
    </source>
</evidence>
<evidence type="ECO:0000256" key="1">
    <source>
        <dbReference type="RuleBase" id="RU363098"/>
    </source>
</evidence>
<dbReference type="PANTHER" id="PTHR23079:SF55">
    <property type="entry name" value="RNA-DIRECTED RNA POLYMERASE"/>
    <property type="match status" value="1"/>
</dbReference>
<organism evidence="3 4">
    <name type="scientific">Rhipicephalus microplus</name>
    <name type="common">Cattle tick</name>
    <name type="synonym">Boophilus microplus</name>
    <dbReference type="NCBI Taxonomy" id="6941"/>
    <lineage>
        <taxon>Eukaryota</taxon>
        <taxon>Metazoa</taxon>
        <taxon>Ecdysozoa</taxon>
        <taxon>Arthropoda</taxon>
        <taxon>Chelicerata</taxon>
        <taxon>Arachnida</taxon>
        <taxon>Acari</taxon>
        <taxon>Parasitiformes</taxon>
        <taxon>Ixodida</taxon>
        <taxon>Ixodoidea</taxon>
        <taxon>Ixodidae</taxon>
        <taxon>Rhipicephalinae</taxon>
        <taxon>Rhipicephalus</taxon>
        <taxon>Boophilus</taxon>
    </lineage>
</organism>
<dbReference type="InterPro" id="IPR007855">
    <property type="entry name" value="RDRP"/>
</dbReference>
<protein>
    <recommendedName>
        <fullName evidence="1">RNA-dependent RNA polymerase</fullName>
        <ecNumber evidence="1">2.7.7.48</ecNumber>
    </recommendedName>
</protein>
<feature type="domain" description="RDRP core" evidence="2">
    <location>
        <begin position="6"/>
        <end position="91"/>
    </location>
</feature>
<keyword evidence="1" id="KW-0696">RNA-directed RNA polymerase</keyword>
<sequence>MRLQYKDLAGVGIDLTVEPLFRVSVRAVNKKALKELKTKARILVPPVFGRIMFGMLDETGTLENGQVFLQYSNDMLQYKVNDPATILQGIVWPFG</sequence>
<dbReference type="InterPro" id="IPR057596">
    <property type="entry name" value="RDRP_core"/>
</dbReference>
<reference evidence="3" key="2">
    <citation type="submission" date="2021-09" db="EMBL/GenBank/DDBJ databases">
        <authorList>
            <person name="Jia N."/>
            <person name="Wang J."/>
            <person name="Shi W."/>
            <person name="Du L."/>
            <person name="Sun Y."/>
            <person name="Zhan W."/>
            <person name="Jiang J."/>
            <person name="Wang Q."/>
            <person name="Zhang B."/>
            <person name="Ji P."/>
            <person name="Sakyi L.B."/>
            <person name="Cui X."/>
            <person name="Yuan T."/>
            <person name="Jiang B."/>
            <person name="Yang W."/>
            <person name="Lam T.T.-Y."/>
            <person name="Chang Q."/>
            <person name="Ding S."/>
            <person name="Wang X."/>
            <person name="Zhu J."/>
            <person name="Ruan X."/>
            <person name="Zhao L."/>
            <person name="Wei J."/>
            <person name="Que T."/>
            <person name="Du C."/>
            <person name="Cheng J."/>
            <person name="Dai P."/>
            <person name="Han X."/>
            <person name="Huang E."/>
            <person name="Gao Y."/>
            <person name="Liu J."/>
            <person name="Shao H."/>
            <person name="Ye R."/>
            <person name="Li L."/>
            <person name="Wei W."/>
            <person name="Wang X."/>
            <person name="Wang C."/>
            <person name="Huo Q."/>
            <person name="Li W."/>
            <person name="Guo W."/>
            <person name="Chen H."/>
            <person name="Chen S."/>
            <person name="Zhou L."/>
            <person name="Zhou L."/>
            <person name="Ni X."/>
            <person name="Tian J."/>
            <person name="Zhou Y."/>
            <person name="Sheng Y."/>
            <person name="Liu T."/>
            <person name="Pan Y."/>
            <person name="Xia L."/>
            <person name="Li J."/>
            <person name="Zhao F."/>
            <person name="Cao W."/>
        </authorList>
    </citation>
    <scope>NUCLEOTIDE SEQUENCE</scope>
    <source>
        <strain evidence="3">Rmic-2018</strain>
        <tissue evidence="3">Larvae</tissue>
    </source>
</reference>
<name>A0A9J6EB15_RHIMP</name>
<dbReference type="GO" id="GO:0003968">
    <property type="term" value="F:RNA-directed RNA polymerase activity"/>
    <property type="evidence" value="ECO:0007669"/>
    <property type="project" value="UniProtKB-KW"/>
</dbReference>
<evidence type="ECO:0000313" key="3">
    <source>
        <dbReference type="EMBL" id="KAH8031253.1"/>
    </source>
</evidence>
<keyword evidence="1" id="KW-0808">Transferase</keyword>
<accession>A0A9J6EB15</accession>
<dbReference type="PANTHER" id="PTHR23079">
    <property type="entry name" value="RNA-DEPENDENT RNA POLYMERASE"/>
    <property type="match status" value="1"/>
</dbReference>
<dbReference type="Pfam" id="PF05183">
    <property type="entry name" value="RdRP"/>
    <property type="match status" value="1"/>
</dbReference>
<keyword evidence="1" id="KW-0548">Nucleotidyltransferase</keyword>